<dbReference type="Proteomes" id="UP000652761">
    <property type="component" value="Unassembled WGS sequence"/>
</dbReference>
<feature type="compositionally biased region" description="Pro residues" evidence="1">
    <location>
        <begin position="522"/>
        <end position="532"/>
    </location>
</feature>
<name>A0A843TN03_COLES</name>
<keyword evidence="3" id="KW-1185">Reference proteome</keyword>
<feature type="compositionally biased region" description="Pro residues" evidence="1">
    <location>
        <begin position="28"/>
        <end position="46"/>
    </location>
</feature>
<dbReference type="PANTHER" id="PTHR24216">
    <property type="entry name" value="PAXILLIN-RELATED"/>
    <property type="match status" value="1"/>
</dbReference>
<comment type="caution">
    <text evidence="2">The sequence shown here is derived from an EMBL/GenBank/DDBJ whole genome shotgun (WGS) entry which is preliminary data.</text>
</comment>
<dbReference type="AlphaFoldDB" id="A0A843TN03"/>
<feature type="compositionally biased region" description="Pro residues" evidence="1">
    <location>
        <begin position="556"/>
        <end position="571"/>
    </location>
</feature>
<gene>
    <name evidence="2" type="ORF">Taro_003018</name>
</gene>
<feature type="region of interest" description="Disordered" evidence="1">
    <location>
        <begin position="514"/>
        <end position="582"/>
    </location>
</feature>
<feature type="region of interest" description="Disordered" evidence="1">
    <location>
        <begin position="23"/>
        <end position="103"/>
    </location>
</feature>
<sequence length="582" mass="63542">MRQRHTALACARYRLHLAPESIDAQRLHPPPSCTEPPQSPATPPLPLSSSHTLSRLLQKKKKEEEEGGDVTGASTAGPALRRRRRCRNSRHPPVPSPATAPTAVVPFLSFPPSGLSHSGSCVRQKEQGRRGHRLIRNLVNLFDPVLARFATVTRLLQYTGGAPELLSHRQHKSFVRAPIHVSFEPFLVLLPNEKLTKIVLDEEHQNNYIPQAIVDILLQTGEIIVDGDQTIVSDGAVGPEEENVMALALPAPPPVSEDLRAVMDQVEEAFQGEKTISVDNGSLSKVGRLHCQMPWWEDATVDFMASGGYNVISHIKEILSFLLHPQYGFRDGKTIQSDASVAAASSTSPSSATSATSLPLPPPSYSSFFSSSSDEQQQKQPAAPSRPPASLPPDCSPTCLRQLMAAQLDPLLAMDIIVEGQHHTAALNVLGVYIANYMHYTFSFYLQQVLRGFEEASCRRLCYAASTKLLLSLRQMPPSPLLRPRLRRLLPPLTSLPLPPPSYSSFFSSSSDEQHHKQLAVPPHPPSLPPDCSPARLRKLMAAQLDPSSPWTSSTSPPPSAPPCTPPPPPSSSSLLSHQRIL</sequence>
<feature type="compositionally biased region" description="Basic residues" evidence="1">
    <location>
        <begin position="80"/>
        <end position="90"/>
    </location>
</feature>
<reference evidence="2" key="1">
    <citation type="submission" date="2017-07" db="EMBL/GenBank/DDBJ databases">
        <title>Taro Niue Genome Assembly and Annotation.</title>
        <authorList>
            <person name="Atibalentja N."/>
            <person name="Keating K."/>
            <person name="Fields C.J."/>
        </authorList>
    </citation>
    <scope>NUCLEOTIDE SEQUENCE</scope>
    <source>
        <strain evidence="2">Niue_2</strain>
        <tissue evidence="2">Leaf</tissue>
    </source>
</reference>
<feature type="compositionally biased region" description="Low complexity" evidence="1">
    <location>
        <begin position="47"/>
        <end position="56"/>
    </location>
</feature>
<evidence type="ECO:0000313" key="3">
    <source>
        <dbReference type="Proteomes" id="UP000652761"/>
    </source>
</evidence>
<organism evidence="2 3">
    <name type="scientific">Colocasia esculenta</name>
    <name type="common">Wild taro</name>
    <name type="synonym">Arum esculentum</name>
    <dbReference type="NCBI Taxonomy" id="4460"/>
    <lineage>
        <taxon>Eukaryota</taxon>
        <taxon>Viridiplantae</taxon>
        <taxon>Streptophyta</taxon>
        <taxon>Embryophyta</taxon>
        <taxon>Tracheophyta</taxon>
        <taxon>Spermatophyta</taxon>
        <taxon>Magnoliopsida</taxon>
        <taxon>Liliopsida</taxon>
        <taxon>Araceae</taxon>
        <taxon>Aroideae</taxon>
        <taxon>Colocasieae</taxon>
        <taxon>Colocasia</taxon>
    </lineage>
</organism>
<protein>
    <submittedName>
        <fullName evidence="2">Uncharacterized protein</fullName>
    </submittedName>
</protein>
<evidence type="ECO:0000313" key="2">
    <source>
        <dbReference type="EMBL" id="MQL70690.1"/>
    </source>
</evidence>
<feature type="region of interest" description="Disordered" evidence="1">
    <location>
        <begin position="366"/>
        <end position="392"/>
    </location>
</feature>
<accession>A0A843TN03</accession>
<evidence type="ECO:0000256" key="1">
    <source>
        <dbReference type="SAM" id="MobiDB-lite"/>
    </source>
</evidence>
<dbReference type="PANTHER" id="PTHR24216:SF8">
    <property type="entry name" value="PAXILLIN, ISOFORM F"/>
    <property type="match status" value="1"/>
</dbReference>
<dbReference type="EMBL" id="NMUH01000075">
    <property type="protein sequence ID" value="MQL70690.1"/>
    <property type="molecule type" value="Genomic_DNA"/>
</dbReference>
<feature type="compositionally biased region" description="Low complexity" evidence="1">
    <location>
        <begin position="366"/>
        <end position="383"/>
    </location>
</feature>
<proteinExistence type="predicted"/>